<evidence type="ECO:0000313" key="1">
    <source>
        <dbReference type="EnsemblPlants" id="EMT13123"/>
    </source>
</evidence>
<proteinExistence type="predicted"/>
<protein>
    <submittedName>
        <fullName evidence="1">Uncharacterized protein</fullName>
    </submittedName>
</protein>
<reference evidence="1" key="1">
    <citation type="submission" date="2015-06" db="UniProtKB">
        <authorList>
            <consortium name="EnsemblPlants"/>
        </authorList>
    </citation>
    <scope>IDENTIFICATION</scope>
</reference>
<dbReference type="SUPFAM" id="SSF53756">
    <property type="entry name" value="UDP-Glycosyltransferase/glycogen phosphorylase"/>
    <property type="match status" value="1"/>
</dbReference>
<sequence length="144" mass="15999">MGVPILAFPMAAEQKLNTKFVVDVIHMGLRVWLTGDADKEGGGLVVCGDVQVLARELIFGEEGRHAAARASELFVSSRKAMEVGGSSCENLAKMVQEVCVMPMMRLYLPRVEARLRGITALWYCRKKGYLHTIPCNEQERDNES</sequence>
<accession>N1R2B6</accession>
<dbReference type="PANTHER" id="PTHR48045">
    <property type="entry name" value="UDP-GLYCOSYLTRANSFERASE 72B1"/>
    <property type="match status" value="1"/>
</dbReference>
<dbReference type="PANTHER" id="PTHR48045:SF34">
    <property type="entry name" value="ISOFLAVONE 7-O-GLUCOSYLTRANSFERASE 1-LIKE"/>
    <property type="match status" value="1"/>
</dbReference>
<name>N1R2B6_AEGTA</name>
<dbReference type="Gene3D" id="3.40.50.2000">
    <property type="entry name" value="Glycogen Phosphorylase B"/>
    <property type="match status" value="2"/>
</dbReference>
<dbReference type="AlphaFoldDB" id="N1R2B6"/>
<organism evidence="1">
    <name type="scientific">Aegilops tauschii</name>
    <name type="common">Tausch's goatgrass</name>
    <name type="synonym">Aegilops squarrosa</name>
    <dbReference type="NCBI Taxonomy" id="37682"/>
    <lineage>
        <taxon>Eukaryota</taxon>
        <taxon>Viridiplantae</taxon>
        <taxon>Streptophyta</taxon>
        <taxon>Embryophyta</taxon>
        <taxon>Tracheophyta</taxon>
        <taxon>Spermatophyta</taxon>
        <taxon>Magnoliopsida</taxon>
        <taxon>Liliopsida</taxon>
        <taxon>Poales</taxon>
        <taxon>Poaceae</taxon>
        <taxon>BOP clade</taxon>
        <taxon>Pooideae</taxon>
        <taxon>Triticodae</taxon>
        <taxon>Triticeae</taxon>
        <taxon>Triticinae</taxon>
        <taxon>Aegilops</taxon>
    </lineage>
</organism>
<dbReference type="EnsemblPlants" id="EMT13123">
    <property type="protein sequence ID" value="EMT13123"/>
    <property type="gene ID" value="F775_20524"/>
</dbReference>